<reference evidence="4" key="1">
    <citation type="submission" date="2020-08" db="EMBL/GenBank/DDBJ databases">
        <title>Spodoptera exigua strain:BAW_Kor-Di-RS1 Genome sequencing and assembly.</title>
        <authorList>
            <person name="Kim J."/>
            <person name="Nam H.Y."/>
            <person name="Kwon M."/>
            <person name="Choi J.H."/>
            <person name="Cho S.R."/>
            <person name="Kim G.-H."/>
        </authorList>
    </citation>
    <scope>NUCLEOTIDE SEQUENCE</scope>
    <source>
        <strain evidence="4">BAW_Kor-Di-RS1</strain>
        <tissue evidence="4">Whole-body</tissue>
    </source>
</reference>
<evidence type="ECO:0000313" key="5">
    <source>
        <dbReference type="Proteomes" id="UP000648187"/>
    </source>
</evidence>
<dbReference type="GO" id="GO:0005524">
    <property type="term" value="F:ATP binding"/>
    <property type="evidence" value="ECO:0007669"/>
    <property type="project" value="InterPro"/>
</dbReference>
<evidence type="ECO:0000256" key="3">
    <source>
        <dbReference type="ARBA" id="ARBA00022777"/>
    </source>
</evidence>
<dbReference type="Pfam" id="PF13207">
    <property type="entry name" value="AAA_17"/>
    <property type="match status" value="1"/>
</dbReference>
<dbReference type="Proteomes" id="UP000648187">
    <property type="component" value="Unassembled WGS sequence"/>
</dbReference>
<dbReference type="GO" id="GO:0006139">
    <property type="term" value="P:nucleobase-containing compound metabolic process"/>
    <property type="evidence" value="ECO:0007669"/>
    <property type="project" value="InterPro"/>
</dbReference>
<proteinExistence type="predicted"/>
<dbReference type="InterPro" id="IPR000850">
    <property type="entry name" value="Adenylat/UMP-CMP_kin"/>
</dbReference>
<dbReference type="Gene3D" id="3.40.50.300">
    <property type="entry name" value="P-loop containing nucleotide triphosphate hydrolases"/>
    <property type="match status" value="1"/>
</dbReference>
<comment type="caution">
    <text evidence="4">The sequence shown here is derived from an EMBL/GenBank/DDBJ whole genome shotgun (WGS) entry which is preliminary data.</text>
</comment>
<name>A0A835L2E1_SPOEX</name>
<accession>A0A835L2E1</accession>
<dbReference type="SUPFAM" id="SSF52540">
    <property type="entry name" value="P-loop containing nucleoside triphosphate hydrolases"/>
    <property type="match status" value="1"/>
</dbReference>
<evidence type="ECO:0000256" key="2">
    <source>
        <dbReference type="ARBA" id="ARBA00022741"/>
    </source>
</evidence>
<dbReference type="PANTHER" id="PTHR23359">
    <property type="entry name" value="NUCLEOTIDE KINASE"/>
    <property type="match status" value="1"/>
</dbReference>
<keyword evidence="2" id="KW-0547">Nucleotide-binding</keyword>
<organism evidence="4 5">
    <name type="scientific">Spodoptera exigua</name>
    <name type="common">Beet armyworm</name>
    <name type="synonym">Noctua fulgens</name>
    <dbReference type="NCBI Taxonomy" id="7107"/>
    <lineage>
        <taxon>Eukaryota</taxon>
        <taxon>Metazoa</taxon>
        <taxon>Ecdysozoa</taxon>
        <taxon>Arthropoda</taxon>
        <taxon>Hexapoda</taxon>
        <taxon>Insecta</taxon>
        <taxon>Pterygota</taxon>
        <taxon>Neoptera</taxon>
        <taxon>Endopterygota</taxon>
        <taxon>Lepidoptera</taxon>
        <taxon>Glossata</taxon>
        <taxon>Ditrysia</taxon>
        <taxon>Noctuoidea</taxon>
        <taxon>Noctuidae</taxon>
        <taxon>Amphipyrinae</taxon>
        <taxon>Spodoptera</taxon>
    </lineage>
</organism>
<protein>
    <recommendedName>
        <fullName evidence="6">Adenylate kinase 8</fullName>
    </recommendedName>
</protein>
<keyword evidence="1" id="KW-0808">Transferase</keyword>
<evidence type="ECO:0008006" key="6">
    <source>
        <dbReference type="Google" id="ProtNLM"/>
    </source>
</evidence>
<sequence>MTETDSTKRPLQMPEKFLPYLEKYRVYLMMKDMVRNIIIYLPKDHIKQMKIFANRHIHTSEASRMILLVEPGLNIDVHGLVKRLIKDFGCFVITRRCVMDRYEKSLSLMLITDFTSLTQHDEYEPGCVNIALMSEVTKALTLKEPVPQAGWVMFDHPCTLREARYLQQDGVLPTVTLVLMATPPTAPPAACNHTPPRNFFQQDFEGLKYAYKATLKEVHINPGDDLDEIQTKCFNAIRAFNAGHQGPKQGICAVGAPSVYRVLLLGPRGSGRSSQALALAKHFGLVFLHFDALFREYAAKDNEIGERIRKYGTSISLRGDIIRDRLLKKDCIDHGWVMIGYPTNGTDFEILDKMPTPPNRLVFLNVDLETCRRRTQNEGFDICTGKKAPMGSGPNVVRHPDHDEVRREYEWDLFFTEQLAELRASAGLTAVEIDGCESFDKVQAKVQAAVISAPHFDIECCSQLRNVCGE</sequence>
<gene>
    <name evidence="4" type="ORF">HW555_010626</name>
</gene>
<evidence type="ECO:0000313" key="4">
    <source>
        <dbReference type="EMBL" id="KAF9410232.1"/>
    </source>
</evidence>
<keyword evidence="3" id="KW-0418">Kinase</keyword>
<dbReference type="AlphaFoldDB" id="A0A835L2E1"/>
<dbReference type="EMBL" id="JACKWZ010000272">
    <property type="protein sequence ID" value="KAF9410232.1"/>
    <property type="molecule type" value="Genomic_DNA"/>
</dbReference>
<dbReference type="InterPro" id="IPR027417">
    <property type="entry name" value="P-loop_NTPase"/>
</dbReference>
<dbReference type="GO" id="GO:0019205">
    <property type="term" value="F:nucleobase-containing compound kinase activity"/>
    <property type="evidence" value="ECO:0007669"/>
    <property type="project" value="InterPro"/>
</dbReference>
<evidence type="ECO:0000256" key="1">
    <source>
        <dbReference type="ARBA" id="ARBA00022679"/>
    </source>
</evidence>
<keyword evidence="5" id="KW-1185">Reference proteome</keyword>